<dbReference type="InterPro" id="IPR001878">
    <property type="entry name" value="Znf_CCHC"/>
</dbReference>
<dbReference type="Pfam" id="PF00098">
    <property type="entry name" value="zf-CCHC"/>
    <property type="match status" value="2"/>
</dbReference>
<feature type="domain" description="CCHC-type" evidence="2">
    <location>
        <begin position="258"/>
        <end position="272"/>
    </location>
</feature>
<evidence type="ECO:0000259" key="3">
    <source>
        <dbReference type="PROSITE" id="PS50164"/>
    </source>
</evidence>
<dbReference type="GO" id="GO:0003676">
    <property type="term" value="F:nucleic acid binding"/>
    <property type="evidence" value="ECO:0007669"/>
    <property type="project" value="InterPro"/>
</dbReference>
<dbReference type="InterPro" id="IPR000305">
    <property type="entry name" value="GIY-YIG_endonuc"/>
</dbReference>
<reference evidence="4" key="1">
    <citation type="journal article" date="2020" name="Nature">
        <title>Giant virus diversity and host interactions through global metagenomics.</title>
        <authorList>
            <person name="Schulz F."/>
            <person name="Roux S."/>
            <person name="Paez-Espino D."/>
            <person name="Jungbluth S."/>
            <person name="Walsh D.A."/>
            <person name="Denef V.J."/>
            <person name="McMahon K.D."/>
            <person name="Konstantinidis K.T."/>
            <person name="Eloe-Fadrosh E.A."/>
            <person name="Kyrpides N.C."/>
            <person name="Woyke T."/>
        </authorList>
    </citation>
    <scope>NUCLEOTIDE SEQUENCE</scope>
    <source>
        <strain evidence="4">GVMAG-M-3300023184-177</strain>
    </source>
</reference>
<protein>
    <recommendedName>
        <fullName evidence="5">C2H2-type domain-containing protein</fullName>
    </recommendedName>
</protein>
<dbReference type="Gene3D" id="4.10.60.10">
    <property type="entry name" value="Zinc finger, CCHC-type"/>
    <property type="match status" value="1"/>
</dbReference>
<dbReference type="SUPFAM" id="SSF57756">
    <property type="entry name" value="Retrovirus zinc finger-like domains"/>
    <property type="match status" value="1"/>
</dbReference>
<dbReference type="PROSITE" id="PS50157">
    <property type="entry name" value="ZINC_FINGER_C2H2_2"/>
    <property type="match status" value="1"/>
</dbReference>
<evidence type="ECO:0000313" key="4">
    <source>
        <dbReference type="EMBL" id="QHT84501.1"/>
    </source>
</evidence>
<accession>A0A6C0HUW7</accession>
<dbReference type="PROSITE" id="PS00028">
    <property type="entry name" value="ZINC_FINGER_C2H2_1"/>
    <property type="match status" value="1"/>
</dbReference>
<dbReference type="CDD" id="cd00719">
    <property type="entry name" value="GIY-YIG_SF"/>
    <property type="match status" value="1"/>
</dbReference>
<dbReference type="PROSITE" id="PS50158">
    <property type="entry name" value="ZF_CCHC"/>
    <property type="match status" value="2"/>
</dbReference>
<feature type="domain" description="C2H2-type" evidence="1">
    <location>
        <begin position="218"/>
        <end position="245"/>
    </location>
</feature>
<dbReference type="AlphaFoldDB" id="A0A6C0HUW7"/>
<dbReference type="Gene3D" id="3.40.1440.10">
    <property type="entry name" value="GIY-YIG endonuclease"/>
    <property type="match status" value="1"/>
</dbReference>
<evidence type="ECO:0000259" key="1">
    <source>
        <dbReference type="PROSITE" id="PS50157"/>
    </source>
</evidence>
<feature type="domain" description="CCHC-type" evidence="2">
    <location>
        <begin position="131"/>
        <end position="145"/>
    </location>
</feature>
<name>A0A6C0HUW7_9ZZZZ</name>
<dbReference type="SMART" id="SM00343">
    <property type="entry name" value="ZnF_C2HC"/>
    <property type="match status" value="3"/>
</dbReference>
<dbReference type="GO" id="GO:0008270">
    <property type="term" value="F:zinc ion binding"/>
    <property type="evidence" value="ECO:0007669"/>
    <property type="project" value="InterPro"/>
</dbReference>
<dbReference type="SUPFAM" id="SSF82771">
    <property type="entry name" value="GIY-YIG endonuclease"/>
    <property type="match status" value="1"/>
</dbReference>
<sequence>MGCPSCYLTNKTSCSICGFKSNDSTSNNNTTNIYILELTNNKYYVGKTNNPTFRLEQHFTNSGSAWTKKYSPIRVIEIIPNCDDFDEDKYTLKYMSMHGVNNVRGGSFCQLKLDKSNTDTIQRMLDGSTNKCYICGQSNHFARQCNNKEDDWNFIDILSSLLAVVNDLKQQNNKSKKETSKKCIRCDRTGHTEENCYAKTDKSGEELLTFGCEYVEVFACEYCGKEFETEKGARFHENIHCTMKNKKTKQTTKSSKNKCFRCGRENHYADECYASKHINGKNIQ</sequence>
<feature type="domain" description="GIY-YIG" evidence="3">
    <location>
        <begin position="29"/>
        <end position="103"/>
    </location>
</feature>
<evidence type="ECO:0000259" key="2">
    <source>
        <dbReference type="PROSITE" id="PS50158"/>
    </source>
</evidence>
<proteinExistence type="predicted"/>
<dbReference type="InterPro" id="IPR035901">
    <property type="entry name" value="GIY-YIG_endonuc_sf"/>
</dbReference>
<dbReference type="InterPro" id="IPR036875">
    <property type="entry name" value="Znf_CCHC_sf"/>
</dbReference>
<dbReference type="InterPro" id="IPR013087">
    <property type="entry name" value="Znf_C2H2_type"/>
</dbReference>
<evidence type="ECO:0008006" key="5">
    <source>
        <dbReference type="Google" id="ProtNLM"/>
    </source>
</evidence>
<dbReference type="PROSITE" id="PS50164">
    <property type="entry name" value="GIY_YIG"/>
    <property type="match status" value="1"/>
</dbReference>
<dbReference type="Pfam" id="PF01541">
    <property type="entry name" value="GIY-YIG"/>
    <property type="match status" value="1"/>
</dbReference>
<dbReference type="EMBL" id="MN740018">
    <property type="protein sequence ID" value="QHT84501.1"/>
    <property type="molecule type" value="Genomic_DNA"/>
</dbReference>
<organism evidence="4">
    <name type="scientific">viral metagenome</name>
    <dbReference type="NCBI Taxonomy" id="1070528"/>
    <lineage>
        <taxon>unclassified sequences</taxon>
        <taxon>metagenomes</taxon>
        <taxon>organismal metagenomes</taxon>
    </lineage>
</organism>